<sequence length="529" mass="60264">FNDDDLFITFGHLFKSEQHDQEYNAWVANAPNIPANFRYFEGINIKNKPQCVRLLFPILRGFNGINDVREVLPLFIAHLDLPNQKHTNALTSLFATAFNICLVFLDKAHIRGTDFKLPDDYRAAVTLGANLTKNRLVQVVFYIPPEIKVKILQKVHKDKDENIELADVLHWAITEIWVDIQRNIPLWAVQGRRFNHQKHFWDQFQKGNQNAASISPLQTVKFQEDETQTIEDFYKPGERQTKFCYADASNHKGASNIVKHCAQFGEVNFDSAVLQEKQEREFAPEIEQERQIKRPRFAKPATHRLDPVVVDFAKTGILPAGFAFFKPAFESLELLIAAKLIPKLSEFSQNVLWVLTSTGGDHRSGTVKHLVIVSPFEAQNLLDTVRHNAKTILHLYAPRSKLGFESLKNLRLYPTPALPTEWSIPRHLILQLNLFAGQFYISSFADYTALCDILGLDWEGGGKDGLVVCANGFIDPALNPGKSLKHSFEHSPVGFLKVYLTKVRRDCESIEKTHMGKILNAVILRPEDF</sequence>
<dbReference type="GO" id="GO:0006508">
    <property type="term" value="P:proteolysis"/>
    <property type="evidence" value="ECO:0007669"/>
    <property type="project" value="UniProtKB-KW"/>
</dbReference>
<dbReference type="AlphaFoldDB" id="L7J7N7"/>
<evidence type="ECO:0000256" key="6">
    <source>
        <dbReference type="ARBA" id="ARBA00022807"/>
    </source>
</evidence>
<keyword evidence="4" id="KW-0833">Ubl conjugation pathway</keyword>
<evidence type="ECO:0000256" key="3">
    <source>
        <dbReference type="ARBA" id="ARBA00022670"/>
    </source>
</evidence>
<dbReference type="EC" id="3.4.19.12" evidence="2"/>
<protein>
    <recommendedName>
        <fullName evidence="2">ubiquitinyl hydrolase 1</fullName>
        <ecNumber evidence="2">3.4.19.12</ecNumber>
    </recommendedName>
</protein>
<comment type="catalytic activity">
    <reaction evidence="1">
        <text>Thiol-dependent hydrolysis of ester, thioester, amide, peptide and isopeptide bonds formed by the C-terminal Gly of ubiquitin (a 76-residue protein attached to proteins as an intracellular targeting signal).</text>
        <dbReference type="EC" id="3.4.19.12"/>
    </reaction>
</comment>
<proteinExistence type="predicted"/>
<keyword evidence="3" id="KW-0645">Protease</keyword>
<evidence type="ECO:0000256" key="1">
    <source>
        <dbReference type="ARBA" id="ARBA00000707"/>
    </source>
</evidence>
<gene>
    <name evidence="7" type="ORF">OOW_P131scaffold00927g2</name>
</gene>
<keyword evidence="5" id="KW-0378">Hydrolase</keyword>
<dbReference type="PANTHER" id="PTHR13367:SF34">
    <property type="match status" value="1"/>
</dbReference>
<feature type="non-terminal residue" evidence="7">
    <location>
        <position position="529"/>
    </location>
</feature>
<evidence type="ECO:0000256" key="2">
    <source>
        <dbReference type="ARBA" id="ARBA00012759"/>
    </source>
</evidence>
<name>L7J7N7_PYRO1</name>
<dbReference type="EMBL" id="JH794081">
    <property type="protein sequence ID" value="ELQ63864.1"/>
    <property type="molecule type" value="Genomic_DNA"/>
</dbReference>
<keyword evidence="6" id="KW-0788">Thiol protease</keyword>
<evidence type="ECO:0000256" key="4">
    <source>
        <dbReference type="ARBA" id="ARBA00022786"/>
    </source>
</evidence>
<dbReference type="GO" id="GO:0004843">
    <property type="term" value="F:cysteine-type deubiquitinase activity"/>
    <property type="evidence" value="ECO:0007669"/>
    <property type="project" value="UniProtKB-EC"/>
</dbReference>
<organism>
    <name type="scientific">Pyricularia oryzae (strain P131)</name>
    <name type="common">Rice blast fungus</name>
    <name type="synonym">Magnaporthe oryzae</name>
    <dbReference type="NCBI Taxonomy" id="1143193"/>
    <lineage>
        <taxon>Eukaryota</taxon>
        <taxon>Fungi</taxon>
        <taxon>Dikarya</taxon>
        <taxon>Ascomycota</taxon>
        <taxon>Pezizomycotina</taxon>
        <taxon>Sordariomycetes</taxon>
        <taxon>Sordariomycetidae</taxon>
        <taxon>Magnaporthales</taxon>
        <taxon>Pyriculariaceae</taxon>
        <taxon>Pyricularia</taxon>
    </lineage>
</organism>
<reference evidence="7" key="1">
    <citation type="journal article" date="2012" name="PLoS Genet.">
        <title>Comparative analysis of the genomes of two field isolates of the rice blast fungus Magnaporthe oryzae.</title>
        <authorList>
            <person name="Xue M."/>
            <person name="Yang J."/>
            <person name="Li Z."/>
            <person name="Hu S."/>
            <person name="Yao N."/>
            <person name="Dean R.A."/>
            <person name="Zhao W."/>
            <person name="Shen M."/>
            <person name="Zhang H."/>
            <person name="Li C."/>
            <person name="Liu L."/>
            <person name="Cao L."/>
            <person name="Xu X."/>
            <person name="Xing Y."/>
            <person name="Hsiang T."/>
            <person name="Zhang Z."/>
            <person name="Xu J.R."/>
            <person name="Peng Y.L."/>
        </authorList>
    </citation>
    <scope>NUCLEOTIDE SEQUENCE [LARGE SCALE GENOMIC DNA]</scope>
    <source>
        <strain evidence="7">P131</strain>
    </source>
</reference>
<evidence type="ECO:0000313" key="7">
    <source>
        <dbReference type="EMBL" id="ELQ63864.1"/>
    </source>
</evidence>
<dbReference type="PANTHER" id="PTHR13367">
    <property type="entry name" value="UBIQUITIN THIOESTERASE"/>
    <property type="match status" value="1"/>
</dbReference>
<accession>L7J7N7</accession>
<evidence type="ECO:0000256" key="5">
    <source>
        <dbReference type="ARBA" id="ARBA00022801"/>
    </source>
</evidence>
<dbReference type="InterPro" id="IPR051346">
    <property type="entry name" value="OTU_Deubiquitinase"/>
</dbReference>